<keyword evidence="1" id="KW-1133">Transmembrane helix</keyword>
<evidence type="ECO:0000259" key="2">
    <source>
        <dbReference type="Pfam" id="PF20237"/>
    </source>
</evidence>
<dbReference type="InterPro" id="IPR046529">
    <property type="entry name" value="DUF6594"/>
</dbReference>
<keyword evidence="1" id="KW-0812">Transmembrane</keyword>
<keyword evidence="1" id="KW-0472">Membrane</keyword>
<evidence type="ECO:0000313" key="4">
    <source>
        <dbReference type="Proteomes" id="UP000235672"/>
    </source>
</evidence>
<protein>
    <recommendedName>
        <fullName evidence="2">DUF6594 domain-containing protein</fullName>
    </recommendedName>
</protein>
<name>A0A2J6PGI9_9HELO</name>
<dbReference type="OrthoDB" id="3498999at2759"/>
<dbReference type="EMBL" id="KZ613535">
    <property type="protein sequence ID" value="PMD13140.1"/>
    <property type="molecule type" value="Genomic_DNA"/>
</dbReference>
<sequence>MEDRDATRLNGHERIDVELFRYVEASLDQEEVFHVLGFEFLQRYNLVRIQNKLTKIRESIHADLRQSCNEESLNNTLSEYSQAIRNYNLFRELKPLGEERIEDRKALLRTSFPSLMSQCRWTKPFESHYYALNDNKVKVDNLRKALRHFLPRHLTYSRAERTRRSREFEEGKPPYEISIIVDRLSRLIVALVGGAFLIAPMLIMAINPNQTKSLVTASLGTLLFSCAISLGLSSSNNETMVSTATYAAVLVVFVGITTTNNSTQTI</sequence>
<reference evidence="3 4" key="1">
    <citation type="submission" date="2016-05" db="EMBL/GenBank/DDBJ databases">
        <title>A degradative enzymes factory behind the ericoid mycorrhizal symbiosis.</title>
        <authorList>
            <consortium name="DOE Joint Genome Institute"/>
            <person name="Martino E."/>
            <person name="Morin E."/>
            <person name="Grelet G."/>
            <person name="Kuo A."/>
            <person name="Kohler A."/>
            <person name="Daghino S."/>
            <person name="Barry K."/>
            <person name="Choi C."/>
            <person name="Cichocki N."/>
            <person name="Clum A."/>
            <person name="Copeland A."/>
            <person name="Hainaut M."/>
            <person name="Haridas S."/>
            <person name="Labutti K."/>
            <person name="Lindquist E."/>
            <person name="Lipzen A."/>
            <person name="Khouja H.-R."/>
            <person name="Murat C."/>
            <person name="Ohm R."/>
            <person name="Olson A."/>
            <person name="Spatafora J."/>
            <person name="Veneault-Fourrey C."/>
            <person name="Henrissat B."/>
            <person name="Grigoriev I."/>
            <person name="Martin F."/>
            <person name="Perotto S."/>
        </authorList>
    </citation>
    <scope>NUCLEOTIDE SEQUENCE [LARGE SCALE GENOMIC DNA]</scope>
    <source>
        <strain evidence="3 4">UAMH 7357</strain>
    </source>
</reference>
<keyword evidence="4" id="KW-1185">Reference proteome</keyword>
<feature type="transmembrane region" description="Helical" evidence="1">
    <location>
        <begin position="213"/>
        <end position="232"/>
    </location>
</feature>
<dbReference type="STRING" id="1745343.A0A2J6PGI9"/>
<accession>A0A2J6PGI9</accession>
<gene>
    <name evidence="3" type="ORF">NA56DRAFT_651955</name>
</gene>
<feature type="transmembrane region" description="Helical" evidence="1">
    <location>
        <begin position="239"/>
        <end position="258"/>
    </location>
</feature>
<dbReference type="Pfam" id="PF20237">
    <property type="entry name" value="DUF6594"/>
    <property type="match status" value="1"/>
</dbReference>
<feature type="transmembrane region" description="Helical" evidence="1">
    <location>
        <begin position="187"/>
        <end position="207"/>
    </location>
</feature>
<feature type="domain" description="DUF6594" evidence="2">
    <location>
        <begin position="36"/>
        <end position="251"/>
    </location>
</feature>
<dbReference type="Proteomes" id="UP000235672">
    <property type="component" value="Unassembled WGS sequence"/>
</dbReference>
<proteinExistence type="predicted"/>
<evidence type="ECO:0000313" key="3">
    <source>
        <dbReference type="EMBL" id="PMD13140.1"/>
    </source>
</evidence>
<evidence type="ECO:0000256" key="1">
    <source>
        <dbReference type="SAM" id="Phobius"/>
    </source>
</evidence>
<organism evidence="3 4">
    <name type="scientific">Hyaloscypha hepaticicola</name>
    <dbReference type="NCBI Taxonomy" id="2082293"/>
    <lineage>
        <taxon>Eukaryota</taxon>
        <taxon>Fungi</taxon>
        <taxon>Dikarya</taxon>
        <taxon>Ascomycota</taxon>
        <taxon>Pezizomycotina</taxon>
        <taxon>Leotiomycetes</taxon>
        <taxon>Helotiales</taxon>
        <taxon>Hyaloscyphaceae</taxon>
        <taxon>Hyaloscypha</taxon>
    </lineage>
</organism>
<dbReference type="AlphaFoldDB" id="A0A2J6PGI9"/>